<dbReference type="PANTHER" id="PTHR15020:SF11">
    <property type="entry name" value="OS06G0360300 PROTEIN"/>
    <property type="match status" value="1"/>
</dbReference>
<reference evidence="3 4" key="1">
    <citation type="journal article" date="2023" name="Commun. Biol.">
        <title>Reorganization of the ancestral sex-determining regions during the evolution of trioecy in Pleodorina starrii.</title>
        <authorList>
            <person name="Takahashi K."/>
            <person name="Suzuki S."/>
            <person name="Kawai-Toyooka H."/>
            <person name="Yamamoto K."/>
            <person name="Hamaji T."/>
            <person name="Ootsuki R."/>
            <person name="Yamaguchi H."/>
            <person name="Kawachi M."/>
            <person name="Higashiyama T."/>
            <person name="Nozaki H."/>
        </authorList>
    </citation>
    <scope>NUCLEOTIDE SEQUENCE [LARGE SCALE GENOMIC DNA]</scope>
    <source>
        <strain evidence="3 4">NIES-4479</strain>
    </source>
</reference>
<evidence type="ECO:0000313" key="3">
    <source>
        <dbReference type="EMBL" id="GLC52042.1"/>
    </source>
</evidence>
<sequence>MQAVTQRQCSATAARSTARLQNSVSRGATSHLAGTVRDGAQDPSCRGAASQGRLRRRCAPLPAAAEHAQPRPGDADAAALSQGSGSGSGSRSGSGSGSRRDVLLGLSAGLAAGWAAGLLGPSELRVWAAEGITTVFVAGSTGNTGRRVVQQLRQAGFTVRAGVRSASKALALGFGADPGVEVVEADVTKGVDALVAAIGDAQAVVCATGAAGFGPNGAAQVDEQGTINLVDAALRSPGGGGVRKFVLVSSLLTNAAAVGQGTNPNYVFLNLFGGVLDRKLKAEKYLRASGLNYTIIRPGGLSNEPESAVGNLIVSGEDTLFALETDPSRVISRDTVAAVAVQAVLQPEASRDKVLEVVASPAAPKLSPERWFAGAP</sequence>
<dbReference type="EMBL" id="BRXU01000005">
    <property type="protein sequence ID" value="GLC52042.1"/>
    <property type="molecule type" value="Genomic_DNA"/>
</dbReference>
<dbReference type="PANTHER" id="PTHR15020">
    <property type="entry name" value="FLAVIN REDUCTASE-RELATED"/>
    <property type="match status" value="1"/>
</dbReference>
<name>A0A9W6BI65_9CHLO</name>
<dbReference type="Pfam" id="PF13460">
    <property type="entry name" value="NAD_binding_10"/>
    <property type="match status" value="1"/>
</dbReference>
<dbReference type="Gene3D" id="3.40.50.720">
    <property type="entry name" value="NAD(P)-binding Rossmann-like Domain"/>
    <property type="match status" value="1"/>
</dbReference>
<feature type="region of interest" description="Disordered" evidence="1">
    <location>
        <begin position="1"/>
        <end position="98"/>
    </location>
</feature>
<accession>A0A9W6BI65</accession>
<feature type="compositionally biased region" description="Gly residues" evidence="1">
    <location>
        <begin position="84"/>
        <end position="96"/>
    </location>
</feature>
<protein>
    <recommendedName>
        <fullName evidence="2">NAD(P)-binding domain-containing protein</fullName>
    </recommendedName>
</protein>
<dbReference type="AlphaFoldDB" id="A0A9W6BI65"/>
<comment type="caution">
    <text evidence="3">The sequence shown here is derived from an EMBL/GenBank/DDBJ whole genome shotgun (WGS) entry which is preliminary data.</text>
</comment>
<dbReference type="Proteomes" id="UP001165080">
    <property type="component" value="Unassembled WGS sequence"/>
</dbReference>
<feature type="compositionally biased region" description="Polar residues" evidence="1">
    <location>
        <begin position="1"/>
        <end position="28"/>
    </location>
</feature>
<dbReference type="InterPro" id="IPR036291">
    <property type="entry name" value="NAD(P)-bd_dom_sf"/>
</dbReference>
<feature type="domain" description="NAD(P)-binding" evidence="2">
    <location>
        <begin position="139"/>
        <end position="347"/>
    </location>
</feature>
<evidence type="ECO:0000313" key="4">
    <source>
        <dbReference type="Proteomes" id="UP001165080"/>
    </source>
</evidence>
<dbReference type="SUPFAM" id="SSF51735">
    <property type="entry name" value="NAD(P)-binding Rossmann-fold domains"/>
    <property type="match status" value="1"/>
</dbReference>
<evidence type="ECO:0000256" key="1">
    <source>
        <dbReference type="SAM" id="MobiDB-lite"/>
    </source>
</evidence>
<organism evidence="3 4">
    <name type="scientific">Pleodorina starrii</name>
    <dbReference type="NCBI Taxonomy" id="330485"/>
    <lineage>
        <taxon>Eukaryota</taxon>
        <taxon>Viridiplantae</taxon>
        <taxon>Chlorophyta</taxon>
        <taxon>core chlorophytes</taxon>
        <taxon>Chlorophyceae</taxon>
        <taxon>CS clade</taxon>
        <taxon>Chlamydomonadales</taxon>
        <taxon>Volvocaceae</taxon>
        <taxon>Pleodorina</taxon>
    </lineage>
</organism>
<proteinExistence type="predicted"/>
<evidence type="ECO:0000259" key="2">
    <source>
        <dbReference type="Pfam" id="PF13460"/>
    </source>
</evidence>
<keyword evidence="4" id="KW-1185">Reference proteome</keyword>
<dbReference type="CDD" id="cd05243">
    <property type="entry name" value="SDR_a5"/>
    <property type="match status" value="1"/>
</dbReference>
<gene>
    <name evidence="3" type="primary">PLEST003940</name>
    <name evidence="3" type="ORF">PLESTB_000576100</name>
</gene>
<dbReference type="InterPro" id="IPR016040">
    <property type="entry name" value="NAD(P)-bd_dom"/>
</dbReference>